<protein>
    <submittedName>
        <fullName evidence="1">Uncharacterized protein</fullName>
    </submittedName>
</protein>
<accession>A0ABU2L1J3</accession>
<dbReference type="RefSeq" id="WP_311628342.1">
    <property type="nucleotide sequence ID" value="NZ_JAVREN010000001.1"/>
</dbReference>
<sequence length="75" mass="8545">MSLELREILDRSNEDLPFRTAVLDGDLSVLDGYDLTPEELRAVREGDEDAIYVLLGDTRYFHIREQGTYGDDGSH</sequence>
<evidence type="ECO:0000313" key="2">
    <source>
        <dbReference type="Proteomes" id="UP001183388"/>
    </source>
</evidence>
<evidence type="ECO:0000313" key="1">
    <source>
        <dbReference type="EMBL" id="MDT0305431.1"/>
    </source>
</evidence>
<keyword evidence="2" id="KW-1185">Reference proteome</keyword>
<reference evidence="2" key="1">
    <citation type="submission" date="2023-07" db="EMBL/GenBank/DDBJ databases">
        <title>30 novel species of actinomycetes from the DSMZ collection.</title>
        <authorList>
            <person name="Nouioui I."/>
        </authorList>
    </citation>
    <scope>NUCLEOTIDE SEQUENCE [LARGE SCALE GENOMIC DNA]</scope>
    <source>
        <strain evidence="2">DSM 44917</strain>
    </source>
</reference>
<comment type="caution">
    <text evidence="1">The sequence shown here is derived from an EMBL/GenBank/DDBJ whole genome shotgun (WGS) entry which is preliminary data.</text>
</comment>
<proteinExistence type="predicted"/>
<name>A0ABU2L1J3_9ACTN</name>
<dbReference type="Proteomes" id="UP001183388">
    <property type="component" value="Unassembled WGS sequence"/>
</dbReference>
<gene>
    <name evidence="1" type="ORF">RM780_00425</name>
</gene>
<organism evidence="1 2">
    <name type="scientific">Streptomyces boetiae</name>
    <dbReference type="NCBI Taxonomy" id="3075541"/>
    <lineage>
        <taxon>Bacteria</taxon>
        <taxon>Bacillati</taxon>
        <taxon>Actinomycetota</taxon>
        <taxon>Actinomycetes</taxon>
        <taxon>Kitasatosporales</taxon>
        <taxon>Streptomycetaceae</taxon>
        <taxon>Streptomyces</taxon>
    </lineage>
</organism>
<dbReference type="EMBL" id="JAVREN010000001">
    <property type="protein sequence ID" value="MDT0305431.1"/>
    <property type="molecule type" value="Genomic_DNA"/>
</dbReference>